<dbReference type="EMBL" id="CAJVPZ010001655">
    <property type="protein sequence ID" value="CAG8497022.1"/>
    <property type="molecule type" value="Genomic_DNA"/>
</dbReference>
<evidence type="ECO:0000313" key="2">
    <source>
        <dbReference type="Proteomes" id="UP000789396"/>
    </source>
</evidence>
<protein>
    <submittedName>
        <fullName evidence="1">1896_t:CDS:1</fullName>
    </submittedName>
</protein>
<organism evidence="1 2">
    <name type="scientific">Racocetra fulgida</name>
    <dbReference type="NCBI Taxonomy" id="60492"/>
    <lineage>
        <taxon>Eukaryota</taxon>
        <taxon>Fungi</taxon>
        <taxon>Fungi incertae sedis</taxon>
        <taxon>Mucoromycota</taxon>
        <taxon>Glomeromycotina</taxon>
        <taxon>Glomeromycetes</taxon>
        <taxon>Diversisporales</taxon>
        <taxon>Gigasporaceae</taxon>
        <taxon>Racocetra</taxon>
    </lineage>
</organism>
<reference evidence="1" key="1">
    <citation type="submission" date="2021-06" db="EMBL/GenBank/DDBJ databases">
        <authorList>
            <person name="Kallberg Y."/>
            <person name="Tangrot J."/>
            <person name="Rosling A."/>
        </authorList>
    </citation>
    <scope>NUCLEOTIDE SEQUENCE</scope>
    <source>
        <strain evidence="1">IN212</strain>
    </source>
</reference>
<keyword evidence="2" id="KW-1185">Reference proteome</keyword>
<gene>
    <name evidence="1" type="ORF">RFULGI_LOCUS2257</name>
</gene>
<sequence length="82" mass="9106">MNNIHENQGVQNLHAAKHPSLSHIVDDSSIVGLIFVCVPTSDVDFRRGLFSKCFAPFLPGFESTEVRTGLCIVEFIIYGELQ</sequence>
<dbReference type="AlphaFoldDB" id="A0A9N8ZIJ5"/>
<name>A0A9N8ZIJ5_9GLOM</name>
<evidence type="ECO:0000313" key="1">
    <source>
        <dbReference type="EMBL" id="CAG8497022.1"/>
    </source>
</evidence>
<proteinExistence type="predicted"/>
<accession>A0A9N8ZIJ5</accession>
<comment type="caution">
    <text evidence="1">The sequence shown here is derived from an EMBL/GenBank/DDBJ whole genome shotgun (WGS) entry which is preliminary data.</text>
</comment>
<dbReference type="Proteomes" id="UP000789396">
    <property type="component" value="Unassembled WGS sequence"/>
</dbReference>